<dbReference type="Proteomes" id="UP001217089">
    <property type="component" value="Unassembled WGS sequence"/>
</dbReference>
<evidence type="ECO:0000313" key="1">
    <source>
        <dbReference type="EMBL" id="KAJ8316741.1"/>
    </source>
</evidence>
<protein>
    <submittedName>
        <fullName evidence="1">Uncharacterized protein</fullName>
    </submittedName>
</protein>
<dbReference type="PANTHER" id="PTHR33480:SF1">
    <property type="entry name" value="TYR RECOMBINASE DOMAIN-CONTAINING PROTEIN"/>
    <property type="match status" value="1"/>
</dbReference>
<dbReference type="EMBL" id="JARBDR010000252">
    <property type="protein sequence ID" value="KAJ8316741.1"/>
    <property type="molecule type" value="Genomic_DNA"/>
</dbReference>
<organism evidence="1 2">
    <name type="scientific">Tegillarca granosa</name>
    <name type="common">Malaysian cockle</name>
    <name type="synonym">Anadara granosa</name>
    <dbReference type="NCBI Taxonomy" id="220873"/>
    <lineage>
        <taxon>Eukaryota</taxon>
        <taxon>Metazoa</taxon>
        <taxon>Spiralia</taxon>
        <taxon>Lophotrochozoa</taxon>
        <taxon>Mollusca</taxon>
        <taxon>Bivalvia</taxon>
        <taxon>Autobranchia</taxon>
        <taxon>Pteriomorphia</taxon>
        <taxon>Arcoida</taxon>
        <taxon>Arcoidea</taxon>
        <taxon>Arcidae</taxon>
        <taxon>Tegillarca</taxon>
    </lineage>
</organism>
<comment type="caution">
    <text evidence="1">The sequence shown here is derived from an EMBL/GenBank/DDBJ whole genome shotgun (WGS) entry which is preliminary data.</text>
</comment>
<proteinExistence type="predicted"/>
<sequence length="139" mass="15703">MKYSVLNLLEQRQAASSDALREFALKCEAKQPGCITSTKLRKQLATLAQTFILKDNSQEILATFEDYLIVFYKLLKSQGCCIVLIMAQDTKGVILTKFNLRKMIKTDTQYAGLSVILESLDFESESEESDTEDESTDEI</sequence>
<name>A0ABQ9FJC1_TEGGR</name>
<gene>
    <name evidence="1" type="ORF">KUTeg_005687</name>
</gene>
<evidence type="ECO:0000313" key="2">
    <source>
        <dbReference type="Proteomes" id="UP001217089"/>
    </source>
</evidence>
<accession>A0ABQ9FJC1</accession>
<dbReference type="PANTHER" id="PTHR33480">
    <property type="entry name" value="SET DOMAIN-CONTAINING PROTEIN-RELATED"/>
    <property type="match status" value="1"/>
</dbReference>
<keyword evidence="2" id="KW-1185">Reference proteome</keyword>
<reference evidence="1 2" key="1">
    <citation type="submission" date="2022-12" db="EMBL/GenBank/DDBJ databases">
        <title>Chromosome-level genome of Tegillarca granosa.</title>
        <authorList>
            <person name="Kim J."/>
        </authorList>
    </citation>
    <scope>NUCLEOTIDE SEQUENCE [LARGE SCALE GENOMIC DNA]</scope>
    <source>
        <strain evidence="1">Teg-2019</strain>
        <tissue evidence="1">Adductor muscle</tissue>
    </source>
</reference>